<dbReference type="AlphaFoldDB" id="A0A0G4H0R6"/>
<feature type="compositionally biased region" description="Gly residues" evidence="1">
    <location>
        <begin position="413"/>
        <end position="424"/>
    </location>
</feature>
<dbReference type="VEuPathDB" id="CryptoDB:Vbra_6450"/>
<dbReference type="PhylomeDB" id="A0A0G4H0R6"/>
<evidence type="ECO:0000313" key="3">
    <source>
        <dbReference type="Proteomes" id="UP000041254"/>
    </source>
</evidence>
<dbReference type="Proteomes" id="UP000041254">
    <property type="component" value="Unassembled WGS sequence"/>
</dbReference>
<dbReference type="EMBL" id="CDMY01000929">
    <property type="protein sequence ID" value="CEM37165.1"/>
    <property type="molecule type" value="Genomic_DNA"/>
</dbReference>
<keyword evidence="3" id="KW-1185">Reference proteome</keyword>
<accession>A0A0G4H0R6</accession>
<evidence type="ECO:0000256" key="1">
    <source>
        <dbReference type="SAM" id="MobiDB-lite"/>
    </source>
</evidence>
<evidence type="ECO:0000313" key="2">
    <source>
        <dbReference type="EMBL" id="CEM37165.1"/>
    </source>
</evidence>
<reference evidence="2 3" key="1">
    <citation type="submission" date="2014-11" db="EMBL/GenBank/DDBJ databases">
        <authorList>
            <person name="Zhu J."/>
            <person name="Qi W."/>
            <person name="Song R."/>
        </authorList>
    </citation>
    <scope>NUCLEOTIDE SEQUENCE [LARGE SCALE GENOMIC DNA]</scope>
</reference>
<feature type="region of interest" description="Disordered" evidence="1">
    <location>
        <begin position="376"/>
        <end position="433"/>
    </location>
</feature>
<protein>
    <submittedName>
        <fullName evidence="2">Uncharacterized protein</fullName>
    </submittedName>
</protein>
<sequence length="433" mass="49007">MVLLYNGVDDSQLTTGEIRRIKVLQQYLVSEGVRDPSDFPVVPPVHVKEWEQRQQQQQLEPPTPADDAYQYNDRGESPQALTCSEGGSPTSAEQKLAPSPQLYDDDSSNVEAMPPIHTPTTAMDSPPSTSAWPHGNRGSHARVRMMAKEQGAQLLGAFVKAAGTYEDFLKQVQDVTMTHQVDELLTEKCSEWRSLSRVSQLREAYKELTKRLYCRAPGSCRKLEHSDLQTAKHSKDGPRCDFDNSFIRFLRDFFIANYVKIGALTVDNSRHSAVDQLTIKVDETPLLDEHHRLGQKDGGLNWAWKATMKQGKCTQVFFMMTYWPHDMLQAVCDKFAEVVNDFISKKGRLKEPPRVWNNLRTPLYLAFTSPTLRSWDTLRPRASPSEQPRPRQQAEQSRRRRIQLLTQTSCRCGGRGGGRGGRGRQSGNNSGIF</sequence>
<feature type="region of interest" description="Disordered" evidence="1">
    <location>
        <begin position="50"/>
        <end position="140"/>
    </location>
</feature>
<feature type="compositionally biased region" description="Polar residues" evidence="1">
    <location>
        <begin position="79"/>
        <end position="93"/>
    </location>
</feature>
<name>A0A0G4H0R6_VITBC</name>
<gene>
    <name evidence="2" type="ORF">Vbra_6450</name>
</gene>
<organism evidence="2 3">
    <name type="scientific">Vitrella brassicaformis (strain CCMP3155)</name>
    <dbReference type="NCBI Taxonomy" id="1169540"/>
    <lineage>
        <taxon>Eukaryota</taxon>
        <taxon>Sar</taxon>
        <taxon>Alveolata</taxon>
        <taxon>Colpodellida</taxon>
        <taxon>Vitrellaceae</taxon>
        <taxon>Vitrella</taxon>
    </lineage>
</organism>
<feature type="compositionally biased region" description="Polar residues" evidence="1">
    <location>
        <begin position="118"/>
        <end position="131"/>
    </location>
</feature>
<proteinExistence type="predicted"/>
<dbReference type="InParanoid" id="A0A0G4H0R6"/>